<name>A0A1M5RD03_9CLOT</name>
<dbReference type="AlphaFoldDB" id="A0A1M5RD03"/>
<dbReference type="RefSeq" id="WP_073336589.1">
    <property type="nucleotide sequence ID" value="NZ_FQXM01000003.1"/>
</dbReference>
<dbReference type="Proteomes" id="UP000184447">
    <property type="component" value="Unassembled WGS sequence"/>
</dbReference>
<accession>A0A1M5RD03</accession>
<proteinExistence type="predicted"/>
<dbReference type="OrthoDB" id="9779761at2"/>
<dbReference type="EMBL" id="FQXM01000003">
    <property type="protein sequence ID" value="SHH24020.1"/>
    <property type="molecule type" value="Genomic_DNA"/>
</dbReference>
<organism evidence="1 2">
    <name type="scientific">Clostridium grantii DSM 8605</name>
    <dbReference type="NCBI Taxonomy" id="1121316"/>
    <lineage>
        <taxon>Bacteria</taxon>
        <taxon>Bacillati</taxon>
        <taxon>Bacillota</taxon>
        <taxon>Clostridia</taxon>
        <taxon>Eubacteriales</taxon>
        <taxon>Clostridiaceae</taxon>
        <taxon>Clostridium</taxon>
    </lineage>
</organism>
<evidence type="ECO:0000313" key="2">
    <source>
        <dbReference type="Proteomes" id="UP000184447"/>
    </source>
</evidence>
<reference evidence="1 2" key="1">
    <citation type="submission" date="2016-11" db="EMBL/GenBank/DDBJ databases">
        <authorList>
            <person name="Jaros S."/>
            <person name="Januszkiewicz K."/>
            <person name="Wedrychowicz H."/>
        </authorList>
    </citation>
    <scope>NUCLEOTIDE SEQUENCE [LARGE SCALE GENOMIC DNA]</scope>
    <source>
        <strain evidence="1 2">DSM 8605</strain>
    </source>
</reference>
<sequence length="61" mass="7311">MNYFMVFQNKTYNEERQGGYLWAPMKTSAGREKYHWSNMTKINEGEQVRRRSLLTRCTGTD</sequence>
<evidence type="ECO:0000313" key="1">
    <source>
        <dbReference type="EMBL" id="SHH24020.1"/>
    </source>
</evidence>
<protein>
    <submittedName>
        <fullName evidence="1">Uncharacterized protein</fullName>
    </submittedName>
</protein>
<dbReference type="STRING" id="1121316.SAMN02745207_00456"/>
<keyword evidence="2" id="KW-1185">Reference proteome</keyword>
<gene>
    <name evidence="1" type="ORF">SAMN02745207_00456</name>
</gene>